<proteinExistence type="predicted"/>
<dbReference type="RefSeq" id="WP_035346715.1">
    <property type="nucleotide sequence ID" value="NZ_BAUU01000036.1"/>
</dbReference>
<dbReference type="STRING" id="1236971.JCM9152_3950"/>
<sequence length="123" mass="14203">MKLKALEGFKRAEIQMVIDTLKFSKKGKEESYKRLIDIALNKVITYRTQAELDGMEMKIMTHALMNKAMMLRAHYGMDKKSTERKHMYNLACTIATRRLQFQKKYGPSIEIEEAQTAGTVHAS</sequence>
<protein>
    <submittedName>
        <fullName evidence="1">Uncharacterized protein</fullName>
    </submittedName>
</protein>
<dbReference type="EMBL" id="BAUU01000036">
    <property type="protein sequence ID" value="GAE32416.1"/>
    <property type="molecule type" value="Genomic_DNA"/>
</dbReference>
<reference evidence="1" key="1">
    <citation type="journal article" date="2014" name="Genome Announc.">
        <title>Draft Genome Sequences of Three Alkaliphilic Bacillus Strains, Bacillus wakoensis JCM 9140T, Bacillus akibai JCM 9157T, and Bacillus hemicellulosilyticus JCM 9152T.</title>
        <authorList>
            <person name="Yuki M."/>
            <person name="Oshima K."/>
            <person name="Suda W."/>
            <person name="Oshida Y."/>
            <person name="Kitamura K."/>
            <person name="Iida T."/>
            <person name="Hattori M."/>
            <person name="Ohkuma M."/>
        </authorList>
    </citation>
    <scope>NUCLEOTIDE SEQUENCE [LARGE SCALE GENOMIC DNA]</scope>
    <source>
        <strain evidence="1">JCM 9152</strain>
    </source>
</reference>
<dbReference type="Proteomes" id="UP000018895">
    <property type="component" value="Unassembled WGS sequence"/>
</dbReference>
<evidence type="ECO:0000313" key="1">
    <source>
        <dbReference type="EMBL" id="GAE32416.1"/>
    </source>
</evidence>
<name>W4QK28_9BACI</name>
<evidence type="ECO:0000313" key="2">
    <source>
        <dbReference type="Proteomes" id="UP000018895"/>
    </source>
</evidence>
<dbReference type="AlphaFoldDB" id="W4QK28"/>
<accession>W4QK28</accession>
<keyword evidence="2" id="KW-1185">Reference proteome</keyword>
<organism evidence="1 2">
    <name type="scientific">Halalkalibacter hemicellulosilyticusJCM 9152</name>
    <dbReference type="NCBI Taxonomy" id="1236971"/>
    <lineage>
        <taxon>Bacteria</taxon>
        <taxon>Bacillati</taxon>
        <taxon>Bacillota</taxon>
        <taxon>Bacilli</taxon>
        <taxon>Bacillales</taxon>
        <taxon>Bacillaceae</taxon>
        <taxon>Halalkalibacter</taxon>
    </lineage>
</organism>
<comment type="caution">
    <text evidence="1">The sequence shown here is derived from an EMBL/GenBank/DDBJ whole genome shotgun (WGS) entry which is preliminary data.</text>
</comment>
<dbReference type="OrthoDB" id="2921533at2"/>
<gene>
    <name evidence="1" type="ORF">JCM9152_3950</name>
</gene>